<comment type="caution">
    <text evidence="6">The sequence shown here is derived from an EMBL/GenBank/DDBJ whole genome shotgun (WGS) entry which is preliminary data.</text>
</comment>
<evidence type="ECO:0000256" key="2">
    <source>
        <dbReference type="ARBA" id="ARBA00023015"/>
    </source>
</evidence>
<protein>
    <submittedName>
        <fullName evidence="6">Doublesex- and mab-3-related transcription factor C1</fullName>
    </submittedName>
</protein>
<comment type="similarity">
    <text evidence="1">Belongs to the DMRT family.</text>
</comment>
<proteinExistence type="inferred from homology"/>
<evidence type="ECO:0000313" key="6">
    <source>
        <dbReference type="EMBL" id="KAH0509150.1"/>
    </source>
</evidence>
<keyword evidence="2" id="KW-0805">Transcription regulation</keyword>
<evidence type="ECO:0000256" key="4">
    <source>
        <dbReference type="SAM" id="MobiDB-lite"/>
    </source>
</evidence>
<dbReference type="EMBL" id="JAATJU010022963">
    <property type="protein sequence ID" value="KAH0509150.1"/>
    <property type="molecule type" value="Genomic_DNA"/>
</dbReference>
<feature type="region of interest" description="Disordered" evidence="4">
    <location>
        <begin position="237"/>
        <end position="256"/>
    </location>
</feature>
<sequence>MEQQDKVDVACGPSDSECNMGNEAGAPLVIGPGLRGRASHRGTGCSCTTRIQARTMDQSDQVNVYFWPSNLECNMGNETGAPSVTGPGLREPSNLPGKGHGCDTRTQAREQDEALPALSSEKRRQTRPPKTTRAAAWKPFCQGQKSSAKASGPTDNENIACQPEVLPLTSTQEESSQGSPSLCWSPAFSPAPYMTTTLGQQLIALPSMELHEAFALSNPWVRQKVLMKTRIMVAGATEAQGKSRGQQDPIASDQASVSATSECEEILEAAAALMTLKNSSWTWRQTHS</sequence>
<evidence type="ECO:0000259" key="5">
    <source>
        <dbReference type="Pfam" id="PF15791"/>
    </source>
</evidence>
<feature type="compositionally biased region" description="Polar residues" evidence="4">
    <location>
        <begin position="143"/>
        <end position="159"/>
    </location>
</feature>
<feature type="region of interest" description="Disordered" evidence="4">
    <location>
        <begin position="77"/>
        <end position="159"/>
    </location>
</feature>
<keyword evidence="3" id="KW-0804">Transcription</keyword>
<reference evidence="6" key="1">
    <citation type="submission" date="2020-03" db="EMBL/GenBank/DDBJ databases">
        <title>Studies in the Genomics of Life Span.</title>
        <authorList>
            <person name="Glass D."/>
        </authorList>
    </citation>
    <scope>NUCLEOTIDE SEQUENCE</scope>
    <source>
        <strain evidence="6">LTLLF</strain>
        <tissue evidence="6">Muscle</tissue>
    </source>
</reference>
<feature type="domain" description="Doublesex- and mab-3-related transcription factor C1/C2 C-terminal" evidence="5">
    <location>
        <begin position="249"/>
        <end position="282"/>
    </location>
</feature>
<evidence type="ECO:0000313" key="7">
    <source>
        <dbReference type="Proteomes" id="UP000710432"/>
    </source>
</evidence>
<accession>A0A8J6GE67</accession>
<dbReference type="InterPro" id="IPR031577">
    <property type="entry name" value="DMRT-C1/C2_C"/>
</dbReference>
<gene>
    <name evidence="6" type="ORF">LTLLF_160215</name>
</gene>
<name>A0A8J6GE67_MICOH</name>
<dbReference type="Proteomes" id="UP000710432">
    <property type="component" value="Unassembled WGS sequence"/>
</dbReference>
<feature type="compositionally biased region" description="Basic and acidic residues" evidence="4">
    <location>
        <begin position="100"/>
        <end position="112"/>
    </location>
</feature>
<organism evidence="6 7">
    <name type="scientific">Microtus ochrogaster</name>
    <name type="common">Prairie vole</name>
    <dbReference type="NCBI Taxonomy" id="79684"/>
    <lineage>
        <taxon>Eukaryota</taxon>
        <taxon>Metazoa</taxon>
        <taxon>Chordata</taxon>
        <taxon>Craniata</taxon>
        <taxon>Vertebrata</taxon>
        <taxon>Euteleostomi</taxon>
        <taxon>Mammalia</taxon>
        <taxon>Eutheria</taxon>
        <taxon>Euarchontoglires</taxon>
        <taxon>Glires</taxon>
        <taxon>Rodentia</taxon>
        <taxon>Myomorpha</taxon>
        <taxon>Muroidea</taxon>
        <taxon>Cricetidae</taxon>
        <taxon>Arvicolinae</taxon>
        <taxon>Microtus</taxon>
    </lineage>
</organism>
<dbReference type="AlphaFoldDB" id="A0A8J6GE67"/>
<evidence type="ECO:0000256" key="3">
    <source>
        <dbReference type="ARBA" id="ARBA00023163"/>
    </source>
</evidence>
<dbReference type="Pfam" id="PF15791">
    <property type="entry name" value="DMRT-like"/>
    <property type="match status" value="1"/>
</dbReference>
<evidence type="ECO:0000256" key="1">
    <source>
        <dbReference type="ARBA" id="ARBA00006834"/>
    </source>
</evidence>